<dbReference type="InterPro" id="IPR012349">
    <property type="entry name" value="Split_barrel_FMN-bd"/>
</dbReference>
<sequence>MYFEPGKTDHGLPYHPFKACVVPRPIGWISTISPTGKANLAPYSQFNNLTFDPPYVMFAANTTPNGGRKDTTINAEKTGNAEWTEYGVDEFEKAGLRKDWSQLVLEGVEEENGNFKVPVIADSPVRFECEYHSTLRLPGTPPMGTVDVVIGRVVSIHVNDGVITDGKVDIRKTRPIARCGYWEYTVVESTFEMRIPGDNKAVLGGLEGSSQVNQNIKGDAREGKLKEGTRCYEGKIVK</sequence>
<protein>
    <recommendedName>
        <fullName evidence="1">Flavin reductase like domain-containing protein</fullName>
    </recommendedName>
</protein>
<evidence type="ECO:0000259" key="1">
    <source>
        <dbReference type="Pfam" id="PF01613"/>
    </source>
</evidence>
<reference evidence="2 3" key="1">
    <citation type="journal article" date="2018" name="Front. Microbiol.">
        <title>Genome-Wide Analysis of Corynespora cassiicola Leaf Fall Disease Putative Effectors.</title>
        <authorList>
            <person name="Lopez D."/>
            <person name="Ribeiro S."/>
            <person name="Label P."/>
            <person name="Fumanal B."/>
            <person name="Venisse J.S."/>
            <person name="Kohler A."/>
            <person name="de Oliveira R.R."/>
            <person name="Labutti K."/>
            <person name="Lipzen A."/>
            <person name="Lail K."/>
            <person name="Bauer D."/>
            <person name="Ohm R.A."/>
            <person name="Barry K.W."/>
            <person name="Spatafora J."/>
            <person name="Grigoriev I.V."/>
            <person name="Martin F.M."/>
            <person name="Pujade-Renaud V."/>
        </authorList>
    </citation>
    <scope>NUCLEOTIDE SEQUENCE [LARGE SCALE GENOMIC DNA]</scope>
    <source>
        <strain evidence="2 3">Philippines</strain>
    </source>
</reference>
<gene>
    <name evidence="2" type="ORF">BS50DRAFT_597886</name>
</gene>
<dbReference type="AlphaFoldDB" id="A0A2T2NZR7"/>
<dbReference type="GO" id="GO:0010181">
    <property type="term" value="F:FMN binding"/>
    <property type="evidence" value="ECO:0007669"/>
    <property type="project" value="InterPro"/>
</dbReference>
<dbReference type="Proteomes" id="UP000240883">
    <property type="component" value="Unassembled WGS sequence"/>
</dbReference>
<dbReference type="PANTHER" id="PTHR43812:SF2">
    <property type="entry name" value="FLAVIN REDUCTASE LIKE DOMAIN-CONTAINING PROTEIN"/>
    <property type="match status" value="1"/>
</dbReference>
<dbReference type="PANTHER" id="PTHR43812">
    <property type="entry name" value="BLR2425 PROTEIN"/>
    <property type="match status" value="1"/>
</dbReference>
<dbReference type="Gene3D" id="2.30.110.10">
    <property type="entry name" value="Electron Transport, Fmn-binding Protein, Chain A"/>
    <property type="match status" value="2"/>
</dbReference>
<accession>A0A2T2NZR7</accession>
<organism evidence="2 3">
    <name type="scientific">Corynespora cassiicola Philippines</name>
    <dbReference type="NCBI Taxonomy" id="1448308"/>
    <lineage>
        <taxon>Eukaryota</taxon>
        <taxon>Fungi</taxon>
        <taxon>Dikarya</taxon>
        <taxon>Ascomycota</taxon>
        <taxon>Pezizomycotina</taxon>
        <taxon>Dothideomycetes</taxon>
        <taxon>Pleosporomycetidae</taxon>
        <taxon>Pleosporales</taxon>
        <taxon>Corynesporascaceae</taxon>
        <taxon>Corynespora</taxon>
    </lineage>
</organism>
<dbReference type="InterPro" id="IPR002563">
    <property type="entry name" value="Flavin_Rdtase-like_dom"/>
</dbReference>
<dbReference type="SUPFAM" id="SSF50475">
    <property type="entry name" value="FMN-binding split barrel"/>
    <property type="match status" value="1"/>
</dbReference>
<feature type="domain" description="Flavin reductase like" evidence="1">
    <location>
        <begin position="22"/>
        <end position="162"/>
    </location>
</feature>
<evidence type="ECO:0000313" key="2">
    <source>
        <dbReference type="EMBL" id="PSN70588.1"/>
    </source>
</evidence>
<dbReference type="STRING" id="1448308.A0A2T2NZR7"/>
<name>A0A2T2NZR7_CORCC</name>
<dbReference type="EMBL" id="KZ678131">
    <property type="protein sequence ID" value="PSN70588.1"/>
    <property type="molecule type" value="Genomic_DNA"/>
</dbReference>
<keyword evidence="3" id="KW-1185">Reference proteome</keyword>
<proteinExistence type="predicted"/>
<dbReference type="OrthoDB" id="298012at2759"/>
<dbReference type="Pfam" id="PF01613">
    <property type="entry name" value="Flavin_Reduct"/>
    <property type="match status" value="1"/>
</dbReference>
<evidence type="ECO:0000313" key="3">
    <source>
        <dbReference type="Proteomes" id="UP000240883"/>
    </source>
</evidence>